<evidence type="ECO:0000313" key="3">
    <source>
        <dbReference type="Proteomes" id="UP001187192"/>
    </source>
</evidence>
<protein>
    <recommendedName>
        <fullName evidence="1">VQ domain-containing protein</fullName>
    </recommendedName>
</protein>
<comment type="caution">
    <text evidence="2">The sequence shown here is derived from an EMBL/GenBank/DDBJ whole genome shotgun (WGS) entry which is preliminary data.</text>
</comment>
<keyword evidence="3" id="KW-1185">Reference proteome</keyword>
<evidence type="ECO:0000259" key="1">
    <source>
        <dbReference type="Pfam" id="PF05678"/>
    </source>
</evidence>
<feature type="domain" description="VQ" evidence="1">
    <location>
        <begin position="15"/>
        <end position="38"/>
    </location>
</feature>
<dbReference type="InterPro" id="IPR008889">
    <property type="entry name" value="VQ"/>
</dbReference>
<dbReference type="InterPro" id="IPR039608">
    <property type="entry name" value="VQ_1/10"/>
</dbReference>
<dbReference type="EMBL" id="BTGU01000016">
    <property type="protein sequence ID" value="GMN43251.1"/>
    <property type="molecule type" value="Genomic_DNA"/>
</dbReference>
<accession>A0AA88ANC2</accession>
<sequence>MAGPNSGSVKVVLIDTRYVKADPTSFKSVVQSLTGKDSCVAWVENSSVNGTKKSTTSAICTQYENNKRQLRSDNIGHVVCNININTSPNYNNHVNVNINDGNDSPFMLTRGMSFHDLDRMLLELPTSEDLQYWLSDDL</sequence>
<organism evidence="2 3">
    <name type="scientific">Ficus carica</name>
    <name type="common">Common fig</name>
    <dbReference type="NCBI Taxonomy" id="3494"/>
    <lineage>
        <taxon>Eukaryota</taxon>
        <taxon>Viridiplantae</taxon>
        <taxon>Streptophyta</taxon>
        <taxon>Embryophyta</taxon>
        <taxon>Tracheophyta</taxon>
        <taxon>Spermatophyta</taxon>
        <taxon>Magnoliopsida</taxon>
        <taxon>eudicotyledons</taxon>
        <taxon>Gunneridae</taxon>
        <taxon>Pentapetalae</taxon>
        <taxon>rosids</taxon>
        <taxon>fabids</taxon>
        <taxon>Rosales</taxon>
        <taxon>Moraceae</taxon>
        <taxon>Ficeae</taxon>
        <taxon>Ficus</taxon>
    </lineage>
</organism>
<proteinExistence type="predicted"/>
<gene>
    <name evidence="2" type="ORF">TIFTF001_012451</name>
</gene>
<evidence type="ECO:0000313" key="2">
    <source>
        <dbReference type="EMBL" id="GMN43251.1"/>
    </source>
</evidence>
<dbReference type="AlphaFoldDB" id="A0AA88ANC2"/>
<dbReference type="PANTHER" id="PTHR34777:SF25">
    <property type="entry name" value="VQ DOMAIN-CONTAINING PROTEIN"/>
    <property type="match status" value="1"/>
</dbReference>
<dbReference type="Gramene" id="FCD_00020090-RA">
    <property type="protein sequence ID" value="FCD_00020090-RA:cds"/>
    <property type="gene ID" value="FCD_00020090"/>
</dbReference>
<reference evidence="2" key="1">
    <citation type="submission" date="2023-07" db="EMBL/GenBank/DDBJ databases">
        <title>draft genome sequence of fig (Ficus carica).</title>
        <authorList>
            <person name="Takahashi T."/>
            <person name="Nishimura K."/>
        </authorList>
    </citation>
    <scope>NUCLEOTIDE SEQUENCE</scope>
</reference>
<name>A0AA88ANC2_FICCA</name>
<dbReference type="PANTHER" id="PTHR34777">
    <property type="entry name" value="VQ MOTIF-CONTAINING PROTEIN 10"/>
    <property type="match status" value="1"/>
</dbReference>
<dbReference type="Proteomes" id="UP001187192">
    <property type="component" value="Unassembled WGS sequence"/>
</dbReference>
<dbReference type="Pfam" id="PF05678">
    <property type="entry name" value="VQ"/>
    <property type="match status" value="1"/>
</dbReference>